<reference evidence="1" key="2">
    <citation type="submission" date="2023-06" db="EMBL/GenBank/DDBJ databases">
        <authorList>
            <consortium name="Lawrence Berkeley National Laboratory"/>
            <person name="Haridas S."/>
            <person name="Hensen N."/>
            <person name="Bonometti L."/>
            <person name="Westerberg I."/>
            <person name="Brannstrom I.O."/>
            <person name="Guillou S."/>
            <person name="Cros-Aarteil S."/>
            <person name="Calhoun S."/>
            <person name="Kuo A."/>
            <person name="Mondo S."/>
            <person name="Pangilinan J."/>
            <person name="Riley R."/>
            <person name="Labutti K."/>
            <person name="Andreopoulos B."/>
            <person name="Lipzen A."/>
            <person name="Chen C."/>
            <person name="Yanf M."/>
            <person name="Daum C."/>
            <person name="Ng V."/>
            <person name="Clum A."/>
            <person name="Steindorff A."/>
            <person name="Ohm R."/>
            <person name="Martin F."/>
            <person name="Silar P."/>
            <person name="Natvig D."/>
            <person name="Lalanne C."/>
            <person name="Gautier V."/>
            <person name="Ament-Velasquez S.L."/>
            <person name="Kruys A."/>
            <person name="Hutchinson M.I."/>
            <person name="Powell A.J."/>
            <person name="Barry K."/>
            <person name="Miller A.N."/>
            <person name="Grigoriev I.V."/>
            <person name="Debuchy R."/>
            <person name="Gladieux P."/>
            <person name="Thoren M.H."/>
            <person name="Johannesson H."/>
        </authorList>
    </citation>
    <scope>NUCLEOTIDE SEQUENCE</scope>
    <source>
        <strain evidence="1">CBS 168.71</strain>
    </source>
</reference>
<reference evidence="1" key="1">
    <citation type="journal article" date="2023" name="Mol. Phylogenet. Evol.">
        <title>Genome-scale phylogeny and comparative genomics of the fungal order Sordariales.</title>
        <authorList>
            <person name="Hensen N."/>
            <person name="Bonometti L."/>
            <person name="Westerberg I."/>
            <person name="Brannstrom I.O."/>
            <person name="Guillou S."/>
            <person name="Cros-Aarteil S."/>
            <person name="Calhoun S."/>
            <person name="Haridas S."/>
            <person name="Kuo A."/>
            <person name="Mondo S."/>
            <person name="Pangilinan J."/>
            <person name="Riley R."/>
            <person name="LaButti K."/>
            <person name="Andreopoulos B."/>
            <person name="Lipzen A."/>
            <person name="Chen C."/>
            <person name="Yan M."/>
            <person name="Daum C."/>
            <person name="Ng V."/>
            <person name="Clum A."/>
            <person name="Steindorff A."/>
            <person name="Ohm R.A."/>
            <person name="Martin F."/>
            <person name="Silar P."/>
            <person name="Natvig D.O."/>
            <person name="Lalanne C."/>
            <person name="Gautier V."/>
            <person name="Ament-Velasquez S.L."/>
            <person name="Kruys A."/>
            <person name="Hutchinson M.I."/>
            <person name="Powell A.J."/>
            <person name="Barry K."/>
            <person name="Miller A.N."/>
            <person name="Grigoriev I.V."/>
            <person name="Debuchy R."/>
            <person name="Gladieux P."/>
            <person name="Hiltunen Thoren M."/>
            <person name="Johannesson H."/>
        </authorList>
    </citation>
    <scope>NUCLEOTIDE SEQUENCE</scope>
    <source>
        <strain evidence="1">CBS 168.71</strain>
    </source>
</reference>
<protein>
    <submittedName>
        <fullName evidence="1">Uncharacterized protein</fullName>
    </submittedName>
</protein>
<dbReference type="RefSeq" id="XP_062658852.1">
    <property type="nucleotide sequence ID" value="XM_062800102.1"/>
</dbReference>
<name>A0AAE0LS04_9PEZI</name>
<accession>A0AAE0LS04</accession>
<evidence type="ECO:0000313" key="1">
    <source>
        <dbReference type="EMBL" id="KAK3295338.1"/>
    </source>
</evidence>
<organism evidence="1 2">
    <name type="scientific">Chaetomium fimeti</name>
    <dbReference type="NCBI Taxonomy" id="1854472"/>
    <lineage>
        <taxon>Eukaryota</taxon>
        <taxon>Fungi</taxon>
        <taxon>Dikarya</taxon>
        <taxon>Ascomycota</taxon>
        <taxon>Pezizomycotina</taxon>
        <taxon>Sordariomycetes</taxon>
        <taxon>Sordariomycetidae</taxon>
        <taxon>Sordariales</taxon>
        <taxon>Chaetomiaceae</taxon>
        <taxon>Chaetomium</taxon>
    </lineage>
</organism>
<dbReference type="EMBL" id="JAUEPN010000004">
    <property type="protein sequence ID" value="KAK3295338.1"/>
    <property type="molecule type" value="Genomic_DNA"/>
</dbReference>
<feature type="non-terminal residue" evidence="1">
    <location>
        <position position="1"/>
    </location>
</feature>
<dbReference type="GeneID" id="87837050"/>
<comment type="caution">
    <text evidence="1">The sequence shown here is derived from an EMBL/GenBank/DDBJ whole genome shotgun (WGS) entry which is preliminary data.</text>
</comment>
<sequence>PEATSKKSKKLSRDAAQSQTRLYYHSLLAYHQPYLTDKAETMLGITIAPLDLLSDHVSDSGPRFIGPASTDKMKKFVEDNGTWDKPILLPIREDDEEHPNNLEGKLGTESIKYYKGFHMLNALEVFARTPYIEQDSHNFDWFNPDWKSAIVGWSKIQDTDSKDMDPWSLQRIFESTVPDRPHTHAFVNHVIQLENDKLTTGEMAAATGIISSQRCFRGFNHHRYIPATIFSASFRDFRIVQVWHDRESPNALHVRRSPILDFMQGKEAKRDDWVTLLCWFMGEQLETTMPSQVS</sequence>
<dbReference type="Proteomes" id="UP001278766">
    <property type="component" value="Unassembled WGS sequence"/>
</dbReference>
<evidence type="ECO:0000313" key="2">
    <source>
        <dbReference type="Proteomes" id="UP001278766"/>
    </source>
</evidence>
<keyword evidence="2" id="KW-1185">Reference proteome</keyword>
<dbReference type="AlphaFoldDB" id="A0AAE0LS04"/>
<gene>
    <name evidence="1" type="ORF">B0H64DRAFT_301272</name>
</gene>
<feature type="non-terminal residue" evidence="1">
    <location>
        <position position="294"/>
    </location>
</feature>
<proteinExistence type="predicted"/>